<dbReference type="AlphaFoldDB" id="A0A7C8ZE69"/>
<accession>A0A7C8ZE69</accession>
<protein>
    <submittedName>
        <fullName evidence="1">Uncharacterized protein</fullName>
    </submittedName>
</protein>
<reference evidence="1" key="2">
    <citation type="submission" date="2020-07" db="EMBL/GenBank/DDBJ databases">
        <authorList>
            <person name="Vera ALvarez R."/>
            <person name="Arias-Moreno D.M."/>
            <person name="Jimenez-Jacinto V."/>
            <person name="Jimenez-Bremont J.F."/>
            <person name="Swaminathan K."/>
            <person name="Moose S.P."/>
            <person name="Guerrero-Gonzalez M.L."/>
            <person name="Marino-Ramirez L."/>
            <person name="Landsman D."/>
            <person name="Rodriguez-Kessler M."/>
            <person name="Delgado-Sanchez P."/>
        </authorList>
    </citation>
    <scope>NUCLEOTIDE SEQUENCE</scope>
    <source>
        <tissue evidence="1">Cladode</tissue>
    </source>
</reference>
<evidence type="ECO:0000313" key="1">
    <source>
        <dbReference type="EMBL" id="MBA4640939.1"/>
    </source>
</evidence>
<proteinExistence type="predicted"/>
<dbReference type="EMBL" id="GISG01122001">
    <property type="protein sequence ID" value="MBA4640939.1"/>
    <property type="molecule type" value="Transcribed_RNA"/>
</dbReference>
<reference evidence="1" key="1">
    <citation type="journal article" date="2013" name="J. Plant Res.">
        <title>Effect of fungi and light on seed germination of three Opuntia species from semiarid lands of central Mexico.</title>
        <authorList>
            <person name="Delgado-Sanchez P."/>
            <person name="Jimenez-Bremont J.F."/>
            <person name="Guerrero-Gonzalez Mde L."/>
            <person name="Flores J."/>
        </authorList>
    </citation>
    <scope>NUCLEOTIDE SEQUENCE</scope>
    <source>
        <tissue evidence="1">Cladode</tissue>
    </source>
</reference>
<organism evidence="1">
    <name type="scientific">Opuntia streptacantha</name>
    <name type="common">Prickly pear cactus</name>
    <name type="synonym">Opuntia cardona</name>
    <dbReference type="NCBI Taxonomy" id="393608"/>
    <lineage>
        <taxon>Eukaryota</taxon>
        <taxon>Viridiplantae</taxon>
        <taxon>Streptophyta</taxon>
        <taxon>Embryophyta</taxon>
        <taxon>Tracheophyta</taxon>
        <taxon>Spermatophyta</taxon>
        <taxon>Magnoliopsida</taxon>
        <taxon>eudicotyledons</taxon>
        <taxon>Gunneridae</taxon>
        <taxon>Pentapetalae</taxon>
        <taxon>Caryophyllales</taxon>
        <taxon>Cactineae</taxon>
        <taxon>Cactaceae</taxon>
        <taxon>Opuntioideae</taxon>
        <taxon>Opuntia</taxon>
    </lineage>
</organism>
<sequence>MQALISKTKFRQAPTIFTLFLQNIFPTPSVRGTDSWSSICRQFPTSGVNWFVLSNRPSSPPVCINRILLPSHFSGCSAISFSNPKAAFPLYTGSRTTPVVEAISLTNLSSSSVLIA</sequence>
<name>A0A7C8ZE69_OPUST</name>